<dbReference type="CDD" id="cd00085">
    <property type="entry name" value="HNHc"/>
    <property type="match status" value="1"/>
</dbReference>
<comment type="caution">
    <text evidence="2">The sequence shown here is derived from an EMBL/GenBank/DDBJ whole genome shotgun (WGS) entry which is preliminary data.</text>
</comment>
<evidence type="ECO:0000259" key="1">
    <source>
        <dbReference type="Pfam" id="PF13391"/>
    </source>
</evidence>
<keyword evidence="2" id="KW-0540">Nuclease</keyword>
<feature type="domain" description="HNH nuclease" evidence="1">
    <location>
        <begin position="135"/>
        <end position="184"/>
    </location>
</feature>
<organism evidence="2 3">
    <name type="scientific">Aquicoccus porphyridii</name>
    <dbReference type="NCBI Taxonomy" id="1852029"/>
    <lineage>
        <taxon>Bacteria</taxon>
        <taxon>Pseudomonadati</taxon>
        <taxon>Pseudomonadota</taxon>
        <taxon>Alphaproteobacteria</taxon>
        <taxon>Rhodobacterales</taxon>
        <taxon>Paracoccaceae</taxon>
        <taxon>Aquicoccus</taxon>
    </lineage>
</organism>
<dbReference type="AlphaFoldDB" id="A0A5A9YXH5"/>
<dbReference type="GO" id="GO:0004519">
    <property type="term" value="F:endonuclease activity"/>
    <property type="evidence" value="ECO:0007669"/>
    <property type="project" value="UniProtKB-KW"/>
</dbReference>
<keyword evidence="2" id="KW-0378">Hydrolase</keyword>
<sequence>MIDKMTELTFDRHQAEEAIDCVKVQGHAWLYENYPKPNGQMRKSTTGFLMYEGVAYPVKPLGRLANEIAGNPMTDNPITNVFRRYFEGLGFQLIENAYDEAEIAAERQRRLADVWERPGQATFRRAVFEMFNARCLISGCETLAALEAAHIIPVSCGGGDEAWNGIPLRADIHRLFDAGIITIDAQNLTTSVVESARKDFGAYHGSDLSAYILKIEGHSNFLIALKKRMRLVSEKN</sequence>
<proteinExistence type="predicted"/>
<keyword evidence="2" id="KW-0255">Endonuclease</keyword>
<dbReference type="EMBL" id="VINQ01000034">
    <property type="protein sequence ID" value="KAA0909529.1"/>
    <property type="molecule type" value="Genomic_DNA"/>
</dbReference>
<evidence type="ECO:0000313" key="2">
    <source>
        <dbReference type="EMBL" id="KAA0909529.1"/>
    </source>
</evidence>
<evidence type="ECO:0000313" key="3">
    <source>
        <dbReference type="Proteomes" id="UP000325291"/>
    </source>
</evidence>
<dbReference type="Proteomes" id="UP000325291">
    <property type="component" value="Unassembled WGS sequence"/>
</dbReference>
<reference evidence="2 3" key="1">
    <citation type="submission" date="2019-07" db="EMBL/GenBank/DDBJ databases">
        <title>Aquicoccus porphyridii gen. nov., sp. nov., isolated from a small marine red alga, Porphyridium marinum.</title>
        <authorList>
            <person name="Liu L."/>
        </authorList>
    </citation>
    <scope>NUCLEOTIDE SEQUENCE [LARGE SCALE GENOMIC DNA]</scope>
    <source>
        <strain evidence="2 3">L1 8-17</strain>
    </source>
</reference>
<name>A0A5A9YXH5_9RHOB</name>
<accession>A0A5A9YXH5</accession>
<gene>
    <name evidence="2" type="ORF">FLO80_21095</name>
</gene>
<dbReference type="Pfam" id="PF13391">
    <property type="entry name" value="HNH_2"/>
    <property type="match status" value="1"/>
</dbReference>
<protein>
    <submittedName>
        <fullName evidence="2">HNH endonuclease</fullName>
    </submittedName>
</protein>
<keyword evidence="3" id="KW-1185">Reference proteome</keyword>
<dbReference type="InterPro" id="IPR003615">
    <property type="entry name" value="HNH_nuc"/>
</dbReference>